<feature type="transmembrane region" description="Helical" evidence="2">
    <location>
        <begin position="70"/>
        <end position="88"/>
    </location>
</feature>
<dbReference type="PANTHER" id="PTHR28177:SF1">
    <property type="entry name" value="ALTERED INHERITANCE OF MITOCHONDRIA PROTEIN 19, MITOCHONDRIAL"/>
    <property type="match status" value="1"/>
</dbReference>
<dbReference type="OMA" id="CTFAGIN"/>
<dbReference type="KEGG" id="gtr:GLOTRDRAFT_125188"/>
<evidence type="ECO:0000256" key="1">
    <source>
        <dbReference type="SAM" id="MobiDB-lite"/>
    </source>
</evidence>
<dbReference type="PANTHER" id="PTHR28177">
    <property type="entry name" value="ALTERED INHERITANCE OF MITOCHONDRIA PROTEIN 19, MITOCHONDRIAL"/>
    <property type="match status" value="1"/>
</dbReference>
<dbReference type="Proteomes" id="UP000030669">
    <property type="component" value="Unassembled WGS sequence"/>
</dbReference>
<dbReference type="Pfam" id="PF10315">
    <property type="entry name" value="Aim19"/>
    <property type="match status" value="1"/>
</dbReference>
<feature type="transmembrane region" description="Helical" evidence="2">
    <location>
        <begin position="94"/>
        <end position="111"/>
    </location>
</feature>
<evidence type="ECO:0000313" key="3">
    <source>
        <dbReference type="EMBL" id="EPQ58869.1"/>
    </source>
</evidence>
<sequence>MSSSESGTPPSTPATNAPTTSMESSKSQLASAVRPYSQSPLPACGLSALFLGSALIPATLHPPRAHIPPFLHRFGFGIVFSVAGYVLAQGDARNGSGIATAWSLTYLFLHLRRSVKAPRHPMTVVLTGGALATTALYGTEYFVLQE</sequence>
<protein>
    <recommendedName>
        <fullName evidence="5">Altered inheritance of mitochondria protein 19</fullName>
    </recommendedName>
</protein>
<keyword evidence="2" id="KW-0812">Transmembrane</keyword>
<gene>
    <name evidence="3" type="ORF">GLOTRDRAFT_125188</name>
</gene>
<dbReference type="InterPro" id="IPR019419">
    <property type="entry name" value="AIM19"/>
</dbReference>
<feature type="transmembrane region" description="Helical" evidence="2">
    <location>
        <begin position="123"/>
        <end position="144"/>
    </location>
</feature>
<feature type="region of interest" description="Disordered" evidence="1">
    <location>
        <begin position="1"/>
        <end position="29"/>
    </location>
</feature>
<keyword evidence="4" id="KW-1185">Reference proteome</keyword>
<dbReference type="GO" id="GO:0005739">
    <property type="term" value="C:mitochondrion"/>
    <property type="evidence" value="ECO:0007669"/>
    <property type="project" value="TreeGrafter"/>
</dbReference>
<name>S7RZJ2_GLOTA</name>
<dbReference type="AlphaFoldDB" id="S7RZJ2"/>
<dbReference type="eggNOG" id="ENOG502SFW8">
    <property type="taxonomic scope" value="Eukaryota"/>
</dbReference>
<dbReference type="RefSeq" id="XP_007862005.1">
    <property type="nucleotide sequence ID" value="XM_007863814.1"/>
</dbReference>
<dbReference type="EMBL" id="KB469297">
    <property type="protein sequence ID" value="EPQ58869.1"/>
    <property type="molecule type" value="Genomic_DNA"/>
</dbReference>
<keyword evidence="2" id="KW-1133">Transmembrane helix</keyword>
<feature type="compositionally biased region" description="Low complexity" evidence="1">
    <location>
        <begin position="1"/>
        <end position="21"/>
    </location>
</feature>
<dbReference type="OrthoDB" id="5554402at2759"/>
<reference evidence="3 4" key="1">
    <citation type="journal article" date="2012" name="Science">
        <title>The Paleozoic origin of enzymatic lignin decomposition reconstructed from 31 fungal genomes.</title>
        <authorList>
            <person name="Floudas D."/>
            <person name="Binder M."/>
            <person name="Riley R."/>
            <person name="Barry K."/>
            <person name="Blanchette R.A."/>
            <person name="Henrissat B."/>
            <person name="Martinez A.T."/>
            <person name="Otillar R."/>
            <person name="Spatafora J.W."/>
            <person name="Yadav J.S."/>
            <person name="Aerts A."/>
            <person name="Benoit I."/>
            <person name="Boyd A."/>
            <person name="Carlson A."/>
            <person name="Copeland A."/>
            <person name="Coutinho P.M."/>
            <person name="de Vries R.P."/>
            <person name="Ferreira P."/>
            <person name="Findley K."/>
            <person name="Foster B."/>
            <person name="Gaskell J."/>
            <person name="Glotzer D."/>
            <person name="Gorecki P."/>
            <person name="Heitman J."/>
            <person name="Hesse C."/>
            <person name="Hori C."/>
            <person name="Igarashi K."/>
            <person name="Jurgens J.A."/>
            <person name="Kallen N."/>
            <person name="Kersten P."/>
            <person name="Kohler A."/>
            <person name="Kuees U."/>
            <person name="Kumar T.K.A."/>
            <person name="Kuo A."/>
            <person name="LaButti K."/>
            <person name="Larrondo L.F."/>
            <person name="Lindquist E."/>
            <person name="Ling A."/>
            <person name="Lombard V."/>
            <person name="Lucas S."/>
            <person name="Lundell T."/>
            <person name="Martin R."/>
            <person name="McLaughlin D.J."/>
            <person name="Morgenstern I."/>
            <person name="Morin E."/>
            <person name="Murat C."/>
            <person name="Nagy L.G."/>
            <person name="Nolan M."/>
            <person name="Ohm R.A."/>
            <person name="Patyshakuliyeva A."/>
            <person name="Rokas A."/>
            <person name="Ruiz-Duenas F.J."/>
            <person name="Sabat G."/>
            <person name="Salamov A."/>
            <person name="Samejima M."/>
            <person name="Schmutz J."/>
            <person name="Slot J.C."/>
            <person name="St John F."/>
            <person name="Stenlid J."/>
            <person name="Sun H."/>
            <person name="Sun S."/>
            <person name="Syed K."/>
            <person name="Tsang A."/>
            <person name="Wiebenga A."/>
            <person name="Young D."/>
            <person name="Pisabarro A."/>
            <person name="Eastwood D.C."/>
            <person name="Martin F."/>
            <person name="Cullen D."/>
            <person name="Grigoriev I.V."/>
            <person name="Hibbett D.S."/>
        </authorList>
    </citation>
    <scope>NUCLEOTIDE SEQUENCE [LARGE SCALE GENOMIC DNA]</scope>
    <source>
        <strain evidence="3 4">ATCC 11539</strain>
    </source>
</reference>
<dbReference type="GeneID" id="19301223"/>
<proteinExistence type="predicted"/>
<organism evidence="3 4">
    <name type="scientific">Gloeophyllum trabeum (strain ATCC 11539 / FP-39264 / Madison 617)</name>
    <name type="common">Brown rot fungus</name>
    <dbReference type="NCBI Taxonomy" id="670483"/>
    <lineage>
        <taxon>Eukaryota</taxon>
        <taxon>Fungi</taxon>
        <taxon>Dikarya</taxon>
        <taxon>Basidiomycota</taxon>
        <taxon>Agaricomycotina</taxon>
        <taxon>Agaricomycetes</taxon>
        <taxon>Gloeophyllales</taxon>
        <taxon>Gloeophyllaceae</taxon>
        <taxon>Gloeophyllum</taxon>
    </lineage>
</organism>
<keyword evidence="2" id="KW-0472">Membrane</keyword>
<evidence type="ECO:0008006" key="5">
    <source>
        <dbReference type="Google" id="ProtNLM"/>
    </source>
</evidence>
<accession>S7RZJ2</accession>
<evidence type="ECO:0000256" key="2">
    <source>
        <dbReference type="SAM" id="Phobius"/>
    </source>
</evidence>
<evidence type="ECO:0000313" key="4">
    <source>
        <dbReference type="Proteomes" id="UP000030669"/>
    </source>
</evidence>
<dbReference type="HOGENOM" id="CLU_150211_0_0_1"/>